<gene>
    <name evidence="3" type="ORF">STHAL_26580</name>
</gene>
<feature type="region of interest" description="Disordered" evidence="1">
    <location>
        <begin position="1"/>
        <end position="29"/>
    </location>
</feature>
<dbReference type="RefSeq" id="WP_228872054.1">
    <property type="nucleotide sequence ID" value="NZ_JAHUVW010000001.1"/>
</dbReference>
<accession>A0ABS6TXL4</accession>
<reference evidence="3 4" key="1">
    <citation type="submission" date="2021-07" db="EMBL/GenBank/DDBJ databases">
        <title>Sequencing Streptomyces halstedii LGO-A4 genome an citrus endophytic actinomycete.</title>
        <authorList>
            <person name="Samborskyy M."/>
            <person name="Scott N."/>
            <person name="Deglau R."/>
            <person name="Dickens S."/>
            <person name="Oliveira L.G."/>
        </authorList>
    </citation>
    <scope>NUCLEOTIDE SEQUENCE [LARGE SCALE GENOMIC DNA]</scope>
    <source>
        <strain evidence="3 4">LGO-A4</strain>
    </source>
</reference>
<evidence type="ECO:0000256" key="1">
    <source>
        <dbReference type="SAM" id="MobiDB-lite"/>
    </source>
</evidence>
<keyword evidence="4" id="KW-1185">Reference proteome</keyword>
<organism evidence="3 4">
    <name type="scientific">Streptomyces halstedii</name>
    <dbReference type="NCBI Taxonomy" id="1944"/>
    <lineage>
        <taxon>Bacteria</taxon>
        <taxon>Bacillati</taxon>
        <taxon>Actinomycetota</taxon>
        <taxon>Actinomycetes</taxon>
        <taxon>Kitasatosporales</taxon>
        <taxon>Streptomycetaceae</taxon>
        <taxon>Streptomyces</taxon>
    </lineage>
</organism>
<dbReference type="InterPro" id="IPR029063">
    <property type="entry name" value="SAM-dependent_MTases_sf"/>
</dbReference>
<dbReference type="Proteomes" id="UP000735541">
    <property type="component" value="Unassembled WGS sequence"/>
</dbReference>
<proteinExistence type="predicted"/>
<sequence length="258" mass="27810">MNARTHDLGATDVGRGADGPALRSGRRPDPRIARLVAEALGGARDVLNVGAGAGSHRRPARAAGPAAPSGSAHARRPALLPRAVDAAAEDLPFSDGEFDGAMSLFSVHHWNDPAAGLREVRRVTRGPVVVLTRAPERVRDFWLYGYAPEVLDIEARRHPPVRALTAALGGTVTVRTVPVPLDCTDGFDEAYYGRPEMLLEPAARQAYSAWSFVDDGVRERFDRTLRGDLASGAWDRRFGHLRTLPAYEGSLVVVRATP</sequence>
<dbReference type="Gene3D" id="3.40.50.150">
    <property type="entry name" value="Vaccinia Virus protein VP39"/>
    <property type="match status" value="1"/>
</dbReference>
<name>A0ABS6TXL4_STRHA</name>
<evidence type="ECO:0000313" key="3">
    <source>
        <dbReference type="EMBL" id="MBV7673015.1"/>
    </source>
</evidence>
<keyword evidence="3" id="KW-0808">Transferase</keyword>
<dbReference type="Pfam" id="PF08241">
    <property type="entry name" value="Methyltransf_11"/>
    <property type="match status" value="1"/>
</dbReference>
<dbReference type="SUPFAM" id="SSF53335">
    <property type="entry name" value="S-adenosyl-L-methionine-dependent methyltransferases"/>
    <property type="match status" value="1"/>
</dbReference>
<dbReference type="InterPro" id="IPR013216">
    <property type="entry name" value="Methyltransf_11"/>
</dbReference>
<dbReference type="EMBL" id="JAHUVW010000001">
    <property type="protein sequence ID" value="MBV7673015.1"/>
    <property type="molecule type" value="Genomic_DNA"/>
</dbReference>
<comment type="caution">
    <text evidence="3">The sequence shown here is derived from an EMBL/GenBank/DDBJ whole genome shotgun (WGS) entry which is preliminary data.</text>
</comment>
<feature type="region of interest" description="Disordered" evidence="1">
    <location>
        <begin position="50"/>
        <end position="75"/>
    </location>
</feature>
<protein>
    <submittedName>
        <fullName evidence="3">Class I SAM-dependent methyltransferase</fullName>
    </submittedName>
</protein>
<evidence type="ECO:0000259" key="2">
    <source>
        <dbReference type="Pfam" id="PF08241"/>
    </source>
</evidence>
<feature type="compositionally biased region" description="Low complexity" evidence="1">
    <location>
        <begin position="61"/>
        <end position="75"/>
    </location>
</feature>
<evidence type="ECO:0000313" key="4">
    <source>
        <dbReference type="Proteomes" id="UP000735541"/>
    </source>
</evidence>
<feature type="domain" description="Methyltransferase type 11" evidence="2">
    <location>
        <begin position="73"/>
        <end position="125"/>
    </location>
</feature>
<dbReference type="GO" id="GO:0008168">
    <property type="term" value="F:methyltransferase activity"/>
    <property type="evidence" value="ECO:0007669"/>
    <property type="project" value="UniProtKB-KW"/>
</dbReference>
<dbReference type="GO" id="GO:0032259">
    <property type="term" value="P:methylation"/>
    <property type="evidence" value="ECO:0007669"/>
    <property type="project" value="UniProtKB-KW"/>
</dbReference>
<keyword evidence="3" id="KW-0489">Methyltransferase</keyword>